<feature type="compositionally biased region" description="Basic residues" evidence="1">
    <location>
        <begin position="137"/>
        <end position="147"/>
    </location>
</feature>
<dbReference type="GeneID" id="106012527"/>
<accession>A0ABM1A5E4</accession>
<evidence type="ECO:0000313" key="2">
    <source>
        <dbReference type="Proteomes" id="UP000694888"/>
    </source>
</evidence>
<dbReference type="RefSeq" id="XP_012941163.2">
    <property type="nucleotide sequence ID" value="XM_013085709.2"/>
</dbReference>
<organism evidence="2 3">
    <name type="scientific">Aplysia californica</name>
    <name type="common">California sea hare</name>
    <dbReference type="NCBI Taxonomy" id="6500"/>
    <lineage>
        <taxon>Eukaryota</taxon>
        <taxon>Metazoa</taxon>
        <taxon>Spiralia</taxon>
        <taxon>Lophotrochozoa</taxon>
        <taxon>Mollusca</taxon>
        <taxon>Gastropoda</taxon>
        <taxon>Heterobranchia</taxon>
        <taxon>Euthyneura</taxon>
        <taxon>Tectipleura</taxon>
        <taxon>Aplysiida</taxon>
        <taxon>Aplysioidea</taxon>
        <taxon>Aplysiidae</taxon>
        <taxon>Aplysia</taxon>
    </lineage>
</organism>
<reference evidence="3" key="1">
    <citation type="submission" date="2025-08" db="UniProtKB">
        <authorList>
            <consortium name="RefSeq"/>
        </authorList>
    </citation>
    <scope>IDENTIFICATION</scope>
</reference>
<gene>
    <name evidence="3" type="primary">LOC106012527</name>
</gene>
<evidence type="ECO:0000256" key="1">
    <source>
        <dbReference type="SAM" id="MobiDB-lite"/>
    </source>
</evidence>
<feature type="region of interest" description="Disordered" evidence="1">
    <location>
        <begin position="128"/>
        <end position="147"/>
    </location>
</feature>
<keyword evidence="2" id="KW-1185">Reference proteome</keyword>
<protein>
    <submittedName>
        <fullName evidence="3">Midasin</fullName>
    </submittedName>
</protein>
<proteinExistence type="predicted"/>
<sequence>MESYEVSTWDTKNSLSKLCRLNKACGNKLQKFLPKQIWSKSDREDVLEALAELFLSGDAVVDVSNVFEPIVLEIASRSKQRVLKNGCSGRKDLQKFAFVLSKVISTSLELRRFAVGFLRQHKPFSHNVSESTEPVQKKARHRQVCSD</sequence>
<evidence type="ECO:0000313" key="3">
    <source>
        <dbReference type="RefSeq" id="XP_012941163.2"/>
    </source>
</evidence>
<name>A0ABM1A5E4_APLCA</name>
<dbReference type="Proteomes" id="UP000694888">
    <property type="component" value="Unplaced"/>
</dbReference>